<protein>
    <submittedName>
        <fullName evidence="2">Transposase</fullName>
    </submittedName>
</protein>
<comment type="caution">
    <text evidence="2">The sequence shown here is derived from an EMBL/GenBank/DDBJ whole genome shotgun (WGS) entry which is preliminary data.</text>
</comment>
<sequence>MPRKLNLPQRPSCPYCHHPKVYVNSRYFRRAPDGSLTQVFSFICQSCKRTFSFPKAPRSPNPNKLFNFSYPRCPHCNNTMEIYKIRSSFVRFRCRKCKYKSNVYLLKNSSPQTNPLPFSPNYPLFICLLAFILFFSNLSFRQIRNVLSLNGYCPSVSTIYRWIKALSSAIKFTPIHFEVLCVDEKFEKLASKGKTDTVYVFLAVSFDNYLIANFRVSLNRDTLQAIKLIFPCQPKLVLSDGLTSYAQACEYLNISHKTISSRVNQAVESRNSLLAMFTQIRRGFKKLSNVIEYIKAFVVLHNIKRKLRMQEPGDWVKIQRPLVEYLVNHFEELFAFG</sequence>
<dbReference type="Proteomes" id="UP000094570">
    <property type="component" value="Unassembled WGS sequence"/>
</dbReference>
<organism evidence="2 3">
    <name type="scientific">Fervidobacterium thailandense</name>
    <dbReference type="NCBI Taxonomy" id="1008305"/>
    <lineage>
        <taxon>Bacteria</taxon>
        <taxon>Thermotogati</taxon>
        <taxon>Thermotogota</taxon>
        <taxon>Thermotogae</taxon>
        <taxon>Thermotogales</taxon>
        <taxon>Fervidobacteriaceae</taxon>
        <taxon>Fervidobacterium</taxon>
    </lineage>
</organism>
<accession>A0A1E3G272</accession>
<dbReference type="InterPro" id="IPR032874">
    <property type="entry name" value="DDE_dom"/>
</dbReference>
<keyword evidence="3" id="KW-1185">Reference proteome</keyword>
<dbReference type="AlphaFoldDB" id="A0A1E3G272"/>
<name>A0A1E3G272_9BACT</name>
<feature type="domain" description="DDE" evidence="1">
    <location>
        <begin position="195"/>
        <end position="305"/>
    </location>
</feature>
<gene>
    <name evidence="2" type="ORF">A4H02_05605</name>
</gene>
<proteinExistence type="predicted"/>
<dbReference type="EMBL" id="LWAF01000007">
    <property type="protein sequence ID" value="ODN30329.1"/>
    <property type="molecule type" value="Genomic_DNA"/>
</dbReference>
<dbReference type="RefSeq" id="WP_069293197.1">
    <property type="nucleotide sequence ID" value="NZ_LWAF01000007.1"/>
</dbReference>
<evidence type="ECO:0000313" key="2">
    <source>
        <dbReference type="EMBL" id="ODN30329.1"/>
    </source>
</evidence>
<dbReference type="OrthoDB" id="42822at2"/>
<evidence type="ECO:0000259" key="1">
    <source>
        <dbReference type="Pfam" id="PF13610"/>
    </source>
</evidence>
<evidence type="ECO:0000313" key="3">
    <source>
        <dbReference type="Proteomes" id="UP000094570"/>
    </source>
</evidence>
<dbReference type="Pfam" id="PF13610">
    <property type="entry name" value="DDE_Tnp_IS240"/>
    <property type="match status" value="1"/>
</dbReference>
<reference evidence="3" key="1">
    <citation type="submission" date="2016-04" db="EMBL/GenBank/DDBJ databases">
        <title>The genome sequence project of a novel Fervidobacterium isolate from a hot spring in Thailand.</title>
        <authorList>
            <person name="Gonzalez J.M."/>
            <person name="Cuecas A."/>
            <person name="Kanoksilapatham W."/>
        </authorList>
    </citation>
    <scope>NUCLEOTIDE SEQUENCE [LARGE SCALE GENOMIC DNA]</scope>
    <source>
        <strain evidence="3">FC2004</strain>
    </source>
</reference>